<dbReference type="EMBL" id="JAYJJT010000016">
    <property type="protein sequence ID" value="MEB3051025.1"/>
    <property type="molecule type" value="Genomic_DNA"/>
</dbReference>
<sequence length="254" mass="26185">MGGMVVAQAHQLFADELTGLAADLCDPRLSAMAVSLTAPLRVAVRGRRGVGRRSVAAALAGAGVNVVAPAEPSGDADVDVYVVAEVVKPEDRTALAASRRPVLAVLNKVDVSGVDVRVAAALGVPWVPMSALSALAGDDLRPLSGVDDVVARLTALGAAVHHRRMTDAVARLQACAVGDDRIHEFLIADDTVAARMAAAEAVMAAHCLAGEPSLRRARRWHGCRSMPLDATGRACAGDIARGSLRVWAATAGRS</sequence>
<accession>A0ABU5YMN7</accession>
<comment type="caution">
    <text evidence="1">The sequence shown here is derived from an EMBL/GenBank/DDBJ whole genome shotgun (WGS) entry which is preliminary data.</text>
</comment>
<keyword evidence="2" id="KW-1185">Reference proteome</keyword>
<protein>
    <submittedName>
        <fullName evidence="1">Uncharacterized protein</fullName>
    </submittedName>
</protein>
<gene>
    <name evidence="1" type="ORF">KV112_14970</name>
</gene>
<dbReference type="Proteomes" id="UP001299046">
    <property type="component" value="Unassembled WGS sequence"/>
</dbReference>
<organism evidence="1 2">
    <name type="scientific">[Mycobacterium] zoologicum</name>
    <dbReference type="NCBI Taxonomy" id="2872311"/>
    <lineage>
        <taxon>Bacteria</taxon>
        <taxon>Bacillati</taxon>
        <taxon>Actinomycetota</taxon>
        <taxon>Actinomycetes</taxon>
        <taxon>Mycobacteriales</taxon>
        <taxon>Mycobacteriaceae</taxon>
        <taxon>Mycolicibacter</taxon>
    </lineage>
</organism>
<evidence type="ECO:0000313" key="1">
    <source>
        <dbReference type="EMBL" id="MEB3051025.1"/>
    </source>
</evidence>
<evidence type="ECO:0000313" key="2">
    <source>
        <dbReference type="Proteomes" id="UP001299046"/>
    </source>
</evidence>
<name>A0ABU5YMN7_9MYCO</name>
<reference evidence="1 2" key="1">
    <citation type="submission" date="2023-12" db="EMBL/GenBank/DDBJ databases">
        <title>Description of new species of Mycobacterium terrae complex isolated from sewage at the Sao Paulo Zoological Park Foundation in Brazil.</title>
        <authorList>
            <person name="Romagnoli C.L."/>
            <person name="Conceicao E.C."/>
            <person name="Machado E."/>
            <person name="Barreto L.B.P.F."/>
            <person name="Sharma A."/>
            <person name="Silva N.M."/>
            <person name="Marques L.E."/>
            <person name="Juliana M.A."/>
            <person name="Lourenco M.C.S."/>
            <person name="Digiampietri L.A."/>
            <person name="Suffys P.N."/>
            <person name="Viana-Niero C."/>
        </authorList>
    </citation>
    <scope>NUCLEOTIDE SEQUENCE [LARGE SCALE GENOMIC DNA]</scope>
    <source>
        <strain evidence="1 2">MYC123</strain>
    </source>
</reference>
<dbReference type="RefSeq" id="WP_224864026.1">
    <property type="nucleotide sequence ID" value="NZ_JAYJJS010000016.1"/>
</dbReference>
<proteinExistence type="predicted"/>